<protein>
    <submittedName>
        <fullName evidence="10">Amino acid ABC transporter permease</fullName>
    </submittedName>
</protein>
<evidence type="ECO:0000313" key="10">
    <source>
        <dbReference type="EMBL" id="RSN67639.1"/>
    </source>
</evidence>
<dbReference type="AlphaFoldDB" id="A0A3R9PBM3"/>
<dbReference type="NCBIfam" id="TIGR01726">
    <property type="entry name" value="HEQRo_perm_3TM"/>
    <property type="match status" value="1"/>
</dbReference>
<keyword evidence="3" id="KW-1003">Cell membrane</keyword>
<dbReference type="InterPro" id="IPR010065">
    <property type="entry name" value="AA_ABC_transptr_permease_3TM"/>
</dbReference>
<keyword evidence="2 8" id="KW-0813">Transport</keyword>
<dbReference type="InterPro" id="IPR035906">
    <property type="entry name" value="MetI-like_sf"/>
</dbReference>
<feature type="transmembrane region" description="Helical" evidence="8">
    <location>
        <begin position="178"/>
        <end position="203"/>
    </location>
</feature>
<evidence type="ECO:0000256" key="5">
    <source>
        <dbReference type="ARBA" id="ARBA00022970"/>
    </source>
</evidence>
<dbReference type="Pfam" id="PF00528">
    <property type="entry name" value="BPD_transp_1"/>
    <property type="match status" value="1"/>
</dbReference>
<feature type="domain" description="ABC transmembrane type-1" evidence="9">
    <location>
        <begin position="15"/>
        <end position="191"/>
    </location>
</feature>
<dbReference type="GO" id="GO:0043190">
    <property type="term" value="C:ATP-binding cassette (ABC) transporter complex"/>
    <property type="evidence" value="ECO:0007669"/>
    <property type="project" value="InterPro"/>
</dbReference>
<dbReference type="InterPro" id="IPR000515">
    <property type="entry name" value="MetI-like"/>
</dbReference>
<proteinExistence type="inferred from homology"/>
<comment type="caution">
    <text evidence="10">The sequence shown here is derived from an EMBL/GenBank/DDBJ whole genome shotgun (WGS) entry which is preliminary data.</text>
</comment>
<evidence type="ECO:0000256" key="3">
    <source>
        <dbReference type="ARBA" id="ARBA00022475"/>
    </source>
</evidence>
<evidence type="ECO:0000256" key="7">
    <source>
        <dbReference type="ARBA" id="ARBA00023136"/>
    </source>
</evidence>
<dbReference type="PANTHER" id="PTHR30614:SF0">
    <property type="entry name" value="L-CYSTINE TRANSPORT SYSTEM PERMEASE PROTEIN TCYL"/>
    <property type="match status" value="1"/>
</dbReference>
<dbReference type="Gene3D" id="1.10.3720.10">
    <property type="entry name" value="MetI-like"/>
    <property type="match status" value="1"/>
</dbReference>
<keyword evidence="5" id="KW-0029">Amino-acid transport</keyword>
<sequence>MPSVIEYIPFLMEGSLWTLSLVALGLSLGFSLGLPIAIMKFYGARLDAYVWFMRGTPLIVLLSLLYWGVFPALGVKIGPFETSVIALGLRSSAYQSQIFLSALNSVDSGQIIAARSIGMRERQVVAHVLLPQALRISLPSWSNEYAIMLKDSSICFALGVMEILTRARYISVATGSALLPYLLAGILFFSLTHAGTSAIELIYRRVRIKGTLGAG</sequence>
<dbReference type="CDD" id="cd06261">
    <property type="entry name" value="TM_PBP2"/>
    <property type="match status" value="1"/>
</dbReference>
<gene>
    <name evidence="10" type="ORF">D9Q81_07505</name>
</gene>
<comment type="similarity">
    <text evidence="8">Belongs to the binding-protein-dependent transport system permease family.</text>
</comment>
<feature type="transmembrane region" description="Helical" evidence="8">
    <location>
        <begin position="16"/>
        <end position="39"/>
    </location>
</feature>
<dbReference type="RefSeq" id="WP_125742453.1">
    <property type="nucleotide sequence ID" value="NZ_RCOR01000042.1"/>
</dbReference>
<dbReference type="SUPFAM" id="SSF161098">
    <property type="entry name" value="MetI-like"/>
    <property type="match status" value="1"/>
</dbReference>
<evidence type="ECO:0000256" key="6">
    <source>
        <dbReference type="ARBA" id="ARBA00022989"/>
    </source>
</evidence>
<dbReference type="InterPro" id="IPR043429">
    <property type="entry name" value="ArtM/GltK/GlnP/TcyL/YhdX-like"/>
</dbReference>
<reference evidence="10 11" key="1">
    <citation type="submission" date="2018-10" db="EMBL/GenBank/DDBJ databases">
        <title>Co-occurring genomic capacity for anaerobic methane metabolism and dissimilatory sulfite reduction discovered in the Korarchaeota.</title>
        <authorList>
            <person name="Mckay L.J."/>
            <person name="Dlakic M."/>
            <person name="Fields M.W."/>
            <person name="Delmont T.O."/>
            <person name="Eren A.M."/>
            <person name="Jay Z.J."/>
            <person name="Klingelsmith K.B."/>
            <person name="Rusch D.B."/>
            <person name="Inskeep W.P."/>
        </authorList>
    </citation>
    <scope>NUCLEOTIDE SEQUENCE [LARGE SCALE GENOMIC DNA]</scope>
    <source>
        <strain evidence="10 11">WS</strain>
    </source>
</reference>
<keyword evidence="7 8" id="KW-0472">Membrane</keyword>
<keyword evidence="6 8" id="KW-1133">Transmembrane helix</keyword>
<evidence type="ECO:0000313" key="11">
    <source>
        <dbReference type="Proteomes" id="UP000278149"/>
    </source>
</evidence>
<dbReference type="EMBL" id="RCOR01000042">
    <property type="protein sequence ID" value="RSN67639.1"/>
    <property type="molecule type" value="Genomic_DNA"/>
</dbReference>
<evidence type="ECO:0000256" key="2">
    <source>
        <dbReference type="ARBA" id="ARBA00022448"/>
    </source>
</evidence>
<comment type="subcellular location">
    <subcellularLocation>
        <location evidence="1 8">Cell membrane</location>
        <topology evidence="1 8">Multi-pass membrane protein</topology>
    </subcellularLocation>
</comment>
<accession>A0A3R9PBM3</accession>
<dbReference type="Proteomes" id="UP000278149">
    <property type="component" value="Unassembled WGS sequence"/>
</dbReference>
<evidence type="ECO:0000256" key="8">
    <source>
        <dbReference type="RuleBase" id="RU363032"/>
    </source>
</evidence>
<organism evidence="10 11">
    <name type="scientific">Candidatus Korarchaeum cryptofilum</name>
    <dbReference type="NCBI Taxonomy" id="498846"/>
    <lineage>
        <taxon>Archaea</taxon>
        <taxon>Thermoproteota</taxon>
        <taxon>Candidatus Korarchaeia</taxon>
        <taxon>Candidatus Korarchaeales</taxon>
        <taxon>Candidatus Korarchaeaceae</taxon>
        <taxon>Candidatus Korarchaeum</taxon>
    </lineage>
</organism>
<dbReference type="PANTHER" id="PTHR30614">
    <property type="entry name" value="MEMBRANE COMPONENT OF AMINO ACID ABC TRANSPORTER"/>
    <property type="match status" value="1"/>
</dbReference>
<dbReference type="GO" id="GO:0022857">
    <property type="term" value="F:transmembrane transporter activity"/>
    <property type="evidence" value="ECO:0007669"/>
    <property type="project" value="InterPro"/>
</dbReference>
<evidence type="ECO:0000259" key="9">
    <source>
        <dbReference type="PROSITE" id="PS50928"/>
    </source>
</evidence>
<name>A0A3R9PBM3_9CREN</name>
<feature type="transmembrane region" description="Helical" evidence="8">
    <location>
        <begin position="51"/>
        <end position="70"/>
    </location>
</feature>
<evidence type="ECO:0000256" key="1">
    <source>
        <dbReference type="ARBA" id="ARBA00004651"/>
    </source>
</evidence>
<evidence type="ECO:0000256" key="4">
    <source>
        <dbReference type="ARBA" id="ARBA00022692"/>
    </source>
</evidence>
<dbReference type="GO" id="GO:0006865">
    <property type="term" value="P:amino acid transport"/>
    <property type="evidence" value="ECO:0007669"/>
    <property type="project" value="UniProtKB-KW"/>
</dbReference>
<keyword evidence="4 8" id="KW-0812">Transmembrane</keyword>
<dbReference type="PROSITE" id="PS50928">
    <property type="entry name" value="ABC_TM1"/>
    <property type="match status" value="1"/>
</dbReference>